<keyword evidence="9" id="KW-1185">Reference proteome</keyword>
<dbReference type="Gene3D" id="2.60.40.10">
    <property type="entry name" value="Immunoglobulins"/>
    <property type="match status" value="15"/>
</dbReference>
<dbReference type="InterPro" id="IPR035986">
    <property type="entry name" value="PKD_dom_sf"/>
</dbReference>
<feature type="domain" description="PKD" evidence="7">
    <location>
        <begin position="867"/>
        <end position="913"/>
    </location>
</feature>
<keyword evidence="5" id="KW-0472">Membrane</keyword>
<dbReference type="PANTHER" id="PTHR46730:SF4">
    <property type="entry name" value="POLYCYSTIC KIDNEY DISEASE PROTEIN 1-LIKE 1"/>
    <property type="match status" value="1"/>
</dbReference>
<dbReference type="InterPro" id="IPR022409">
    <property type="entry name" value="PKD/Chitinase_dom"/>
</dbReference>
<evidence type="ECO:0000256" key="6">
    <source>
        <dbReference type="SAM" id="SignalP"/>
    </source>
</evidence>
<feature type="domain" description="PKD" evidence="7">
    <location>
        <begin position="1113"/>
        <end position="1155"/>
    </location>
</feature>
<dbReference type="CDD" id="cd00146">
    <property type="entry name" value="PKD"/>
    <property type="match status" value="8"/>
</dbReference>
<feature type="domain" description="PKD" evidence="7">
    <location>
        <begin position="1277"/>
        <end position="1319"/>
    </location>
</feature>
<dbReference type="Proteomes" id="UP000636010">
    <property type="component" value="Unassembled WGS sequence"/>
</dbReference>
<feature type="domain" description="PKD" evidence="7">
    <location>
        <begin position="1201"/>
        <end position="1238"/>
    </location>
</feature>
<feature type="domain" description="PKD" evidence="7">
    <location>
        <begin position="212"/>
        <end position="253"/>
    </location>
</feature>
<feature type="domain" description="PKD" evidence="7">
    <location>
        <begin position="722"/>
        <end position="752"/>
    </location>
</feature>
<dbReference type="EMBL" id="BMEC01000012">
    <property type="protein sequence ID" value="GGC46368.1"/>
    <property type="molecule type" value="Genomic_DNA"/>
</dbReference>
<dbReference type="Pfam" id="PF18911">
    <property type="entry name" value="PKD_4"/>
    <property type="match status" value="10"/>
</dbReference>
<keyword evidence="2" id="KW-0812">Transmembrane</keyword>
<name>A0ABQ1MWN1_9BACT</name>
<feature type="domain" description="PKD" evidence="7">
    <location>
        <begin position="129"/>
        <end position="167"/>
    </location>
</feature>
<reference evidence="9" key="1">
    <citation type="journal article" date="2019" name="Int. J. Syst. Evol. Microbiol.">
        <title>The Global Catalogue of Microorganisms (GCM) 10K type strain sequencing project: providing services to taxonomists for standard genome sequencing and annotation.</title>
        <authorList>
            <consortium name="The Broad Institute Genomics Platform"/>
            <consortium name="The Broad Institute Genome Sequencing Center for Infectious Disease"/>
            <person name="Wu L."/>
            <person name="Ma J."/>
        </authorList>
    </citation>
    <scope>NUCLEOTIDE SEQUENCE [LARGE SCALE GENOMIC DNA]</scope>
    <source>
        <strain evidence="9">CGMCC 1.10832</strain>
    </source>
</reference>
<sequence length="1755" mass="195698">MKMNKNHLLSLLTIILSFLITNAGVAQIKASVEKGCLPLVVDFSANNTNVKSYQWTFGNGQRSSLSNPTIIFEEKGVFDVSLSVTLNNNQVVNYSREDFIEVFTFPKASFTQDVTEICANTSVHFQNTSSGEAEYLWSFGDGNQSDEENPLHTYAHGGQYTVTLRVTGPGACEAVAIKEDVIEVRDPARVHISSDKTGQCLNGEAVKFYLEGSPKEVLWDFGDGTQSNELQPEHLYSATGVFAVSVWVLDITGCSQTLLLNDSIEVKDLAIPELQVSDTSVCTGEIFTLQALTDAEGEFQWTLSDGRSFEGKSIDLQFDEAGTYSAQLVFMGNNGCQQTVDFPEFVKVKSVQAPQIAYASFSGCAPFTFNATNNTSGANAFEWVIGGKTFSGSELTYTFKEAGEFSVKAITYYTNGCSIEQVLDNKIAVYKSESEVEVAAWNGCLPLQTELSLLNEEAIDVTWHSGDGRTFATSRAEIEYSNPGVFYPSVIYTNQYGCLVEYSFEEPVIVYDSGIFLNDPEVIESCTFTEVFFNGDMGYDFWEWNFGDGNTSTDKNPVHNYSDPGSYTISLTTNNKNGCRTTIENYNIIEIPDITPQATYEVVPGADCGLFSVAMHTNLKVGEKAYWYASDALVGTKENIELSFFTLKDVDVTLYIQGAGNCGKSKGIVVKNPWPGCEIVDPEEEEDDNVVKGPLNKHTFSSCSAPFEVDFINPTPEAEWVQWTFSDGTTSTNRSFSKLYQSAGNYTVDFKARFPEDSVLEVKDYITVNIETPLVDFDYQVRVVCDSFEVSFIPNNPDFAYYKWKVNNKSVSLTTDNKFYFERAGLYQVSLSASNQGNCEATNIKNIFIGTEEHAFRYSSEICITETFTATHNLSGFKSFQWDLGNGELVNTANLSYQFNAGGEYQIKLIATDFADCEHVFPLPQKVKVFNPIANFAAKGKTNGCGSLKVAFNNKSSGADAWLWDFGNGIRSTQENPTVEFEHGIYSVTLTAFKGNCSATVTLKDYIKVDELSSEFSFQQDQACLPVEVVFSDQSINAVSWLWDFGDGSTSTDQNPTHVFTQIPTKPVKLTVMNASGCSISSKEKLNSIFSASFEADKAKICEGNTIQFTALSNQAVSWNWDFGDDNISTEANPVHTYNQPGIYSVKLIAESATGCADTVLMQNYIEVLEITAGFSLKEPITSACVPVQVSFQNQAVGASSYHWDFGDGKTSTVPNPLHVYTSVGEFDVLLVVTNQLGCTDTIKKRQLIITKGPETKFSVEKTVICMPEKAKFTDLSANAVEWKWFFGDGNISTEQHPEHEYSVPGVYNVTLLAKNEDGCEQSYSIKNIKVLPTPEPAFDLTVSGDCYPVKISGISTSKNLQNPDYVWDFDDGTESKDDAVEHTYSQPGLYEVKLTIRNEMGCPVTVSHPVKILVRDTVEHEEAKVNSVWVESNLVSFDLEPYTYNNISHYNIWRKTTGGYELMKQLDPAKTTAYEDNTCRPQDMSHEYAFQAVSFCEDTVSISQIRHYNTLHLQKMNDQQDKKMHWNAHKGLPADNYRVFRKRIEEDQWEEVFVESISHLNFADNTELCPGSYQYKVASFFGNSILSVSNVIQFEVTDLIFRNQVATIKTTSVLEEGAIFTEWSVPEAGKTRIANYEIFRAVNGGSFEFYAEVGGDQQYFIDEAVDSKSNEYTYKVNIINDCAITTPESEVSNNVLLQKENQFRKYGLSWKAYKGWKDGVKKYILQRQNAEGKWETIEVLEGNKSETIIRKEDQ</sequence>
<feature type="chain" id="PRO_5045590347" description="PKD domain-containing protein" evidence="6">
    <location>
        <begin position="24"/>
        <end position="1755"/>
    </location>
</feature>
<feature type="domain" description="PKD" evidence="7">
    <location>
        <begin position="542"/>
        <end position="578"/>
    </location>
</feature>
<keyword evidence="3" id="KW-0677">Repeat</keyword>
<evidence type="ECO:0000313" key="8">
    <source>
        <dbReference type="EMBL" id="GGC46368.1"/>
    </source>
</evidence>
<evidence type="ECO:0000256" key="4">
    <source>
        <dbReference type="ARBA" id="ARBA00022989"/>
    </source>
</evidence>
<feature type="signal peptide" evidence="6">
    <location>
        <begin position="1"/>
        <end position="23"/>
    </location>
</feature>
<comment type="subcellular location">
    <subcellularLocation>
        <location evidence="1">Membrane</location>
        <topology evidence="1">Multi-pass membrane protein</topology>
    </subcellularLocation>
</comment>
<organism evidence="8 9">
    <name type="scientific">Marivirga lumbricoides</name>
    <dbReference type="NCBI Taxonomy" id="1046115"/>
    <lineage>
        <taxon>Bacteria</taxon>
        <taxon>Pseudomonadati</taxon>
        <taxon>Bacteroidota</taxon>
        <taxon>Cytophagia</taxon>
        <taxon>Cytophagales</taxon>
        <taxon>Marivirgaceae</taxon>
        <taxon>Marivirga</taxon>
    </lineage>
</organism>
<dbReference type="PANTHER" id="PTHR46730">
    <property type="entry name" value="POLYCYSTIN-1"/>
    <property type="match status" value="1"/>
</dbReference>
<dbReference type="SMART" id="SM00089">
    <property type="entry name" value="PKD"/>
    <property type="match status" value="15"/>
</dbReference>
<evidence type="ECO:0000256" key="5">
    <source>
        <dbReference type="ARBA" id="ARBA00023136"/>
    </source>
</evidence>
<protein>
    <recommendedName>
        <fullName evidence="7">PKD domain-containing protein</fullName>
    </recommendedName>
</protein>
<evidence type="ECO:0000259" key="7">
    <source>
        <dbReference type="PROSITE" id="PS50093"/>
    </source>
</evidence>
<dbReference type="SUPFAM" id="SSF49299">
    <property type="entry name" value="PKD domain"/>
    <property type="match status" value="14"/>
</dbReference>
<evidence type="ECO:0000313" key="9">
    <source>
        <dbReference type="Proteomes" id="UP000636010"/>
    </source>
</evidence>
<evidence type="ECO:0000256" key="3">
    <source>
        <dbReference type="ARBA" id="ARBA00022737"/>
    </source>
</evidence>
<keyword evidence="6" id="KW-0732">Signal</keyword>
<feature type="domain" description="PKD" evidence="7">
    <location>
        <begin position="1366"/>
        <end position="1415"/>
    </location>
</feature>
<evidence type="ECO:0000256" key="1">
    <source>
        <dbReference type="ARBA" id="ARBA00004141"/>
    </source>
</evidence>
<dbReference type="InterPro" id="IPR000601">
    <property type="entry name" value="PKD_dom"/>
</dbReference>
<feature type="domain" description="PKD" evidence="7">
    <location>
        <begin position="1037"/>
        <end position="1077"/>
    </location>
</feature>
<dbReference type="PROSITE" id="PS50093">
    <property type="entry name" value="PKD"/>
    <property type="match status" value="11"/>
</dbReference>
<accession>A0ABQ1MWN1</accession>
<keyword evidence="4" id="KW-1133">Transmembrane helix</keyword>
<proteinExistence type="predicted"/>
<dbReference type="InterPro" id="IPR013783">
    <property type="entry name" value="Ig-like_fold"/>
</dbReference>
<evidence type="ECO:0000256" key="2">
    <source>
        <dbReference type="ARBA" id="ARBA00022692"/>
    </source>
</evidence>
<gene>
    <name evidence="8" type="ORF">GCM10011506_34950</name>
</gene>
<comment type="caution">
    <text evidence="8">The sequence shown here is derived from an EMBL/GenBank/DDBJ whole genome shotgun (WGS) entry which is preliminary data.</text>
</comment>
<feature type="domain" description="PKD" evidence="7">
    <location>
        <begin position="52"/>
        <end position="102"/>
    </location>
</feature>